<dbReference type="PANTHER" id="PTHR31642:SF115">
    <property type="entry name" value="PROTEIN ECERIFERUM 26-LIKE"/>
    <property type="match status" value="1"/>
</dbReference>
<dbReference type="InterPro" id="IPR050317">
    <property type="entry name" value="Plant_Fungal_Acyltransferase"/>
</dbReference>
<reference evidence="2 3" key="1">
    <citation type="submission" date="2018-06" db="EMBL/GenBank/DDBJ databases">
        <title>The Genome of Cuscuta australis (Dodder) Provides Insight into the Evolution of Plant Parasitism.</title>
        <authorList>
            <person name="Liu H."/>
        </authorList>
    </citation>
    <scope>NUCLEOTIDE SEQUENCE [LARGE SCALE GENOMIC DNA]</scope>
    <source>
        <strain evidence="3">cv. Yunnan</strain>
        <tissue evidence="2">Vines</tissue>
    </source>
</reference>
<comment type="caution">
    <text evidence="2">The sequence shown here is derived from an EMBL/GenBank/DDBJ whole genome shotgun (WGS) entry which is preliminary data.</text>
</comment>
<protein>
    <recommendedName>
        <fullName evidence="4">Protein ECERIFERUM 26-like</fullName>
    </recommendedName>
</protein>
<dbReference type="GO" id="GO:0016747">
    <property type="term" value="F:acyltransferase activity, transferring groups other than amino-acyl groups"/>
    <property type="evidence" value="ECO:0007669"/>
    <property type="project" value="TreeGrafter"/>
</dbReference>
<sequence length="445" mass="48377">MVPSTTTAAATPPDGLIYDVRLTSVGPGNVTGQDVAYEPSNVDLAMKLHYLRGVYYLEGAAFEGLTVLKIKEPLFTLLNQYYVVCGRLRRAEPPSSRPYIKCNDCGVRFIEACCRKTLDEWRVIKDAALENLLTPRGVIGPELFFSPPVWIQLTKFKCGGVSLGLCWAHILGDVSSAVKFMNMFGKVIGGLKLEPPVSVAHSLHKATAHQDSANAVVGPLSIKKVSPPVGDHWIIANNSTMQSLSFYVSPSQLGQMKSVIGGDYGPFELISSILWRAVGRHRKGPEPRVVTVCKKGPETREDSHVSNSQLISTVRVGNDFSAVGEADLSELARLVKHGGGGEELGKIDEAVEREGGNIDVVLYGAKLTLVNMEDVEFYEFEWRGHKPIGVSYQIDGVGDEGCVLVLPGPCGGGDGEGRVVRVVLPEDEVVELKSELRKEWSIMND</sequence>
<dbReference type="Proteomes" id="UP000249390">
    <property type="component" value="Unassembled WGS sequence"/>
</dbReference>
<dbReference type="EMBL" id="NQVE01000009">
    <property type="protein sequence ID" value="RAL54431.1"/>
    <property type="molecule type" value="Genomic_DNA"/>
</dbReference>
<dbReference type="InterPro" id="IPR023213">
    <property type="entry name" value="CAT-like_dom_sf"/>
</dbReference>
<evidence type="ECO:0000313" key="2">
    <source>
        <dbReference type="EMBL" id="RAL54431.1"/>
    </source>
</evidence>
<evidence type="ECO:0000256" key="1">
    <source>
        <dbReference type="ARBA" id="ARBA00009861"/>
    </source>
</evidence>
<comment type="similarity">
    <text evidence="1">Belongs to the plant acyltransferase family.</text>
</comment>
<dbReference type="PANTHER" id="PTHR31642">
    <property type="entry name" value="TRICHOTHECENE 3-O-ACETYLTRANSFERASE"/>
    <property type="match status" value="1"/>
</dbReference>
<accession>A0A328ED99</accession>
<dbReference type="AlphaFoldDB" id="A0A328ED99"/>
<organism evidence="2 3">
    <name type="scientific">Cuscuta australis</name>
    <dbReference type="NCBI Taxonomy" id="267555"/>
    <lineage>
        <taxon>Eukaryota</taxon>
        <taxon>Viridiplantae</taxon>
        <taxon>Streptophyta</taxon>
        <taxon>Embryophyta</taxon>
        <taxon>Tracheophyta</taxon>
        <taxon>Spermatophyta</taxon>
        <taxon>Magnoliopsida</taxon>
        <taxon>eudicotyledons</taxon>
        <taxon>Gunneridae</taxon>
        <taxon>Pentapetalae</taxon>
        <taxon>asterids</taxon>
        <taxon>lamiids</taxon>
        <taxon>Solanales</taxon>
        <taxon>Convolvulaceae</taxon>
        <taxon>Cuscuteae</taxon>
        <taxon>Cuscuta</taxon>
        <taxon>Cuscuta subgen. Grammica</taxon>
        <taxon>Cuscuta sect. Cleistogrammica</taxon>
    </lineage>
</organism>
<dbReference type="Gene3D" id="3.30.559.10">
    <property type="entry name" value="Chloramphenicol acetyltransferase-like domain"/>
    <property type="match status" value="2"/>
</dbReference>
<gene>
    <name evidence="2" type="ORF">DM860_001559</name>
</gene>
<name>A0A328ED99_9ASTE</name>
<evidence type="ECO:0008006" key="4">
    <source>
        <dbReference type="Google" id="ProtNLM"/>
    </source>
</evidence>
<evidence type="ECO:0000313" key="3">
    <source>
        <dbReference type="Proteomes" id="UP000249390"/>
    </source>
</evidence>
<keyword evidence="3" id="KW-1185">Reference proteome</keyword>
<proteinExistence type="inferred from homology"/>
<dbReference type="Pfam" id="PF02458">
    <property type="entry name" value="Transferase"/>
    <property type="match status" value="1"/>
</dbReference>